<sequence length="352" mass="37787">MTTTFRAHSAADLLSAIPTMAGYTPRDSIVILPFAGSSSVGLFRFDLPHIGPQQFAASALGIVCRLEEATGMIVVLYADSVDATPNSNPFAPVTEALRLTADACGIEVGDVITVARNGWFSEVDNVVHSHREIGDPPDVGAPKPKASQSSGTRLPRIDADRMRTIRAQVTALEREHGSESPREIVERLGDVHAIFEAAVEAQRGTVEDDAVLLWLVARPSLRDVAMSQWCHGISAGAKTLEFQLDWLDGSPNPPEDLFLMGEGPAPDPDRLRAALRRVRQLAASASGRDRAAPLACAAWLSWALGMSTHAASYAQKALRAQPRHGLAQIVASICANGHLPLWAFPAENRRST</sequence>
<name>A0A5C8HMS6_9MICO</name>
<accession>A0A5C8HMS6</accession>
<dbReference type="InterPro" id="IPR025447">
    <property type="entry name" value="DUF4192"/>
</dbReference>
<organism evidence="2 3">
    <name type="scientific">Microbacterium mitrae</name>
    <dbReference type="NCBI Taxonomy" id="664640"/>
    <lineage>
        <taxon>Bacteria</taxon>
        <taxon>Bacillati</taxon>
        <taxon>Actinomycetota</taxon>
        <taxon>Actinomycetes</taxon>
        <taxon>Micrococcales</taxon>
        <taxon>Microbacteriaceae</taxon>
        <taxon>Microbacterium</taxon>
    </lineage>
</organism>
<dbReference type="EMBL" id="VRSW01000003">
    <property type="protein sequence ID" value="TXK04137.1"/>
    <property type="molecule type" value="Genomic_DNA"/>
</dbReference>
<comment type="caution">
    <text evidence="2">The sequence shown here is derived from an EMBL/GenBank/DDBJ whole genome shotgun (WGS) entry which is preliminary data.</text>
</comment>
<evidence type="ECO:0000313" key="3">
    <source>
        <dbReference type="Proteomes" id="UP000321196"/>
    </source>
</evidence>
<dbReference type="RefSeq" id="WP_147826193.1">
    <property type="nucleotide sequence ID" value="NZ_BAAARG010000003.1"/>
</dbReference>
<keyword evidence="3" id="KW-1185">Reference proteome</keyword>
<feature type="region of interest" description="Disordered" evidence="1">
    <location>
        <begin position="131"/>
        <end position="153"/>
    </location>
</feature>
<evidence type="ECO:0000313" key="2">
    <source>
        <dbReference type="EMBL" id="TXK04137.1"/>
    </source>
</evidence>
<reference evidence="2 3" key="1">
    <citation type="submission" date="2019-08" db="EMBL/GenBank/DDBJ databases">
        <authorList>
            <person name="Dong K."/>
        </authorList>
    </citation>
    <scope>NUCLEOTIDE SEQUENCE [LARGE SCALE GENOMIC DNA]</scope>
    <source>
        <strain evidence="2 3">M4-8</strain>
    </source>
</reference>
<protein>
    <submittedName>
        <fullName evidence="2">DUF4192 family protein</fullName>
    </submittedName>
</protein>
<dbReference type="AlphaFoldDB" id="A0A5C8HMS6"/>
<gene>
    <name evidence="2" type="ORF">FVP60_10275</name>
</gene>
<evidence type="ECO:0000256" key="1">
    <source>
        <dbReference type="SAM" id="MobiDB-lite"/>
    </source>
</evidence>
<dbReference type="OrthoDB" id="4954868at2"/>
<proteinExistence type="predicted"/>
<dbReference type="Pfam" id="PF13830">
    <property type="entry name" value="DUF4192"/>
    <property type="match status" value="2"/>
</dbReference>
<dbReference type="Proteomes" id="UP000321196">
    <property type="component" value="Unassembled WGS sequence"/>
</dbReference>